<protein>
    <submittedName>
        <fullName evidence="2">GAF domain protein</fullName>
    </submittedName>
</protein>
<dbReference type="SMART" id="SM00065">
    <property type="entry name" value="GAF"/>
    <property type="match status" value="1"/>
</dbReference>
<dbReference type="SUPFAM" id="SSF55781">
    <property type="entry name" value="GAF domain-like"/>
    <property type="match status" value="1"/>
</dbReference>
<dbReference type="SUPFAM" id="SSF46955">
    <property type="entry name" value="Putative DNA-binding domain"/>
    <property type="match status" value="1"/>
</dbReference>
<accession>A0A1E7WEH8</accession>
<name>A0A1E7WEH8_9BURK</name>
<reference evidence="3" key="1">
    <citation type="journal article" date="2016" name="Front. Microbiol.">
        <title>Molecular Keys to the Janthinobacterium and Duganella spp. Interaction with the Plant Pathogen Fusarium graminearum.</title>
        <authorList>
            <person name="Haack F.S."/>
            <person name="Poehlein A."/>
            <person name="Kroger C."/>
            <person name="Voigt C.A."/>
            <person name="Piepenbring M."/>
            <person name="Bode H.B."/>
            <person name="Daniel R."/>
            <person name="Schafer W."/>
            <person name="Streit W.R."/>
        </authorList>
    </citation>
    <scope>NUCLEOTIDE SEQUENCE [LARGE SCALE GENOMIC DNA]</scope>
    <source>
        <strain evidence="3">T54</strain>
    </source>
</reference>
<dbReference type="NCBIfam" id="TIGR01764">
    <property type="entry name" value="excise"/>
    <property type="match status" value="1"/>
</dbReference>
<dbReference type="GO" id="GO:0003677">
    <property type="term" value="F:DNA binding"/>
    <property type="evidence" value="ECO:0007669"/>
    <property type="project" value="InterPro"/>
</dbReference>
<dbReference type="Gene3D" id="3.30.450.40">
    <property type="match status" value="1"/>
</dbReference>
<keyword evidence="3" id="KW-1185">Reference proteome</keyword>
<evidence type="ECO:0000313" key="3">
    <source>
        <dbReference type="Proteomes" id="UP000175989"/>
    </source>
</evidence>
<feature type="domain" description="GAF" evidence="1">
    <location>
        <begin position="108"/>
        <end position="245"/>
    </location>
</feature>
<proteinExistence type="predicted"/>
<organism evidence="2 3">
    <name type="scientific">Duganella phyllosphaerae</name>
    <dbReference type="NCBI Taxonomy" id="762836"/>
    <lineage>
        <taxon>Bacteria</taxon>
        <taxon>Pseudomonadati</taxon>
        <taxon>Pseudomonadota</taxon>
        <taxon>Betaproteobacteria</taxon>
        <taxon>Burkholderiales</taxon>
        <taxon>Oxalobacteraceae</taxon>
        <taxon>Telluria group</taxon>
        <taxon>Duganella</taxon>
    </lineage>
</organism>
<dbReference type="InterPro" id="IPR041657">
    <property type="entry name" value="HTH_17"/>
</dbReference>
<dbReference type="InterPro" id="IPR009061">
    <property type="entry name" value="DNA-bd_dom_put_sf"/>
</dbReference>
<dbReference type="InterPro" id="IPR010093">
    <property type="entry name" value="SinI_DNA-bd"/>
</dbReference>
<dbReference type="Gene3D" id="1.10.1660.10">
    <property type="match status" value="1"/>
</dbReference>
<dbReference type="PATRIC" id="fig|762836.4.peg.4040"/>
<evidence type="ECO:0000313" key="2">
    <source>
        <dbReference type="EMBL" id="OEZ96597.1"/>
    </source>
</evidence>
<dbReference type="EMBL" id="LROM01000108">
    <property type="protein sequence ID" value="OEZ96597.1"/>
    <property type="molecule type" value="Genomic_DNA"/>
</dbReference>
<dbReference type="CDD" id="cd04762">
    <property type="entry name" value="HTH_MerR-trunc"/>
    <property type="match status" value="1"/>
</dbReference>
<dbReference type="InterPro" id="IPR003018">
    <property type="entry name" value="GAF"/>
</dbReference>
<dbReference type="Pfam" id="PF12728">
    <property type="entry name" value="HTH_17"/>
    <property type="match status" value="1"/>
</dbReference>
<dbReference type="AlphaFoldDB" id="A0A1E7WEH8"/>
<dbReference type="OrthoDB" id="5571399at2"/>
<evidence type="ECO:0000259" key="1">
    <source>
        <dbReference type="SMART" id="SM00065"/>
    </source>
</evidence>
<dbReference type="Pfam" id="PF01590">
    <property type="entry name" value="GAF"/>
    <property type="match status" value="1"/>
</dbReference>
<gene>
    <name evidence="2" type="ORF">DUPY_39180</name>
</gene>
<comment type="caution">
    <text evidence="2">The sequence shown here is derived from an EMBL/GenBank/DDBJ whole genome shotgun (WGS) entry which is preliminary data.</text>
</comment>
<dbReference type="Proteomes" id="UP000175989">
    <property type="component" value="Unassembled WGS sequence"/>
</dbReference>
<dbReference type="PANTHER" id="PTHR43102:SF2">
    <property type="entry name" value="GAF DOMAIN-CONTAINING PROTEIN"/>
    <property type="match status" value="1"/>
</dbReference>
<dbReference type="InterPro" id="IPR029016">
    <property type="entry name" value="GAF-like_dom_sf"/>
</dbReference>
<dbReference type="RefSeq" id="WP_070250312.1">
    <property type="nucleotide sequence ID" value="NZ_LROM01000108.1"/>
</dbReference>
<sequence length="246" mass="27290">MPNSKDSVLTTRATAELLGVAVSTAQLWIENGAIPSWKTPGGHRRVRLSAVKRLMEERGLVAPVAAAVAPAVASSAEFLPLPTAAYPVPHDEAQRLLALDAARIVDTPAESVFDRLTWLASQVTESPMALISLLTSKRQWFKSRIGVEVVETPRDWAFCSHAILQDGLFVVEDATRDPRFQDNPLVIGEPHIRFYAAFPLFDANKVPLGTLCVLDREPRRLRDREIRSLRELAAIASEEIQRRTRP</sequence>
<dbReference type="PANTHER" id="PTHR43102">
    <property type="entry name" value="SLR1143 PROTEIN"/>
    <property type="match status" value="1"/>
</dbReference>